<dbReference type="STRING" id="762982.HMPREF9442_00608"/>
<comment type="catalytic activity">
    <reaction evidence="1 9">
        <text>a 4-O-methyl-thymidine in DNA + L-cysteinyl-[protein] = a thymidine in DNA + S-methyl-L-cysteinyl-[protein]</text>
        <dbReference type="Rhea" id="RHEA:53428"/>
        <dbReference type="Rhea" id="RHEA-COMP:10131"/>
        <dbReference type="Rhea" id="RHEA-COMP:10132"/>
        <dbReference type="Rhea" id="RHEA-COMP:13555"/>
        <dbReference type="Rhea" id="RHEA-COMP:13556"/>
        <dbReference type="ChEBI" id="CHEBI:29950"/>
        <dbReference type="ChEBI" id="CHEBI:82612"/>
        <dbReference type="ChEBI" id="CHEBI:137386"/>
        <dbReference type="ChEBI" id="CHEBI:137387"/>
        <dbReference type="EC" id="2.1.1.63"/>
    </reaction>
</comment>
<evidence type="ECO:0000256" key="7">
    <source>
        <dbReference type="ARBA" id="ARBA00023204"/>
    </source>
</evidence>
<evidence type="ECO:0000256" key="2">
    <source>
        <dbReference type="ARBA" id="ARBA00008711"/>
    </source>
</evidence>
<evidence type="ECO:0000256" key="4">
    <source>
        <dbReference type="ARBA" id="ARBA00022603"/>
    </source>
</evidence>
<feature type="domain" description="Methylguanine DNA methyltransferase ribonuclease-like" evidence="11">
    <location>
        <begin position="36"/>
        <end position="65"/>
    </location>
</feature>
<evidence type="ECO:0000259" key="10">
    <source>
        <dbReference type="Pfam" id="PF01035"/>
    </source>
</evidence>
<dbReference type="GO" id="GO:0006307">
    <property type="term" value="P:DNA alkylation repair"/>
    <property type="evidence" value="ECO:0007669"/>
    <property type="project" value="UniProtKB-UniRule"/>
</dbReference>
<dbReference type="EMBL" id="AFBR01000020">
    <property type="protein sequence ID" value="EGG56268.1"/>
    <property type="molecule type" value="Genomic_DNA"/>
</dbReference>
<dbReference type="HOGENOM" id="CLU_000445_52_2_10"/>
<comment type="similarity">
    <text evidence="2 9">Belongs to the MGMT family.</text>
</comment>
<dbReference type="AlphaFoldDB" id="F3QR14"/>
<comment type="miscellaneous">
    <text evidence="9">This enzyme catalyzes only one turnover and therefore is not strictly catalytic. According to one definition, an enzyme is a biocatalyst that acts repeatedly and over many reaction cycles.</text>
</comment>
<sequence>MLGSWRNHLCLCNWVEEKHPGRVDRRLQTLLEARYEERTSDIIQEASRQLDEYFGRKRTAFDLPLLFTGTDFQKKVWQKLLEIPYGETLSYGDMATQLGMPKSVRAVANANGANAISIIVPCHRVVGRGHTLTGYGGGLAAKSFLLELEKSSLSTSFLSLAQ</sequence>
<organism evidence="12 13">
    <name type="scientific">Paraprevotella xylaniphila YIT 11841</name>
    <dbReference type="NCBI Taxonomy" id="762982"/>
    <lineage>
        <taxon>Bacteria</taxon>
        <taxon>Pseudomonadati</taxon>
        <taxon>Bacteroidota</taxon>
        <taxon>Bacteroidia</taxon>
        <taxon>Bacteroidales</taxon>
        <taxon>Prevotellaceae</taxon>
        <taxon>Paraprevotella</taxon>
    </lineage>
</organism>
<dbReference type="Proteomes" id="UP000005546">
    <property type="component" value="Unassembled WGS sequence"/>
</dbReference>
<dbReference type="FunFam" id="1.10.10.10:FF:000214">
    <property type="entry name" value="Methylated-DNA--protein-cysteine methyltransferase"/>
    <property type="match status" value="1"/>
</dbReference>
<dbReference type="InterPro" id="IPR036388">
    <property type="entry name" value="WH-like_DNA-bd_sf"/>
</dbReference>
<evidence type="ECO:0000256" key="1">
    <source>
        <dbReference type="ARBA" id="ARBA00001286"/>
    </source>
</evidence>
<dbReference type="Gene3D" id="1.10.10.10">
    <property type="entry name" value="Winged helix-like DNA-binding domain superfamily/Winged helix DNA-binding domain"/>
    <property type="match status" value="1"/>
</dbReference>
<dbReference type="PANTHER" id="PTHR10815:SF5">
    <property type="entry name" value="METHYLATED-DNA--PROTEIN-CYSTEINE METHYLTRANSFERASE"/>
    <property type="match status" value="1"/>
</dbReference>
<protein>
    <recommendedName>
        <fullName evidence="9">Methylated-DNA--protein-cysteine methyltransferase</fullName>
        <ecNumber evidence="9">2.1.1.63</ecNumber>
    </recommendedName>
    <alternativeName>
        <fullName evidence="9">6-O-methylguanine-DNA methyltransferase</fullName>
        <shortName evidence="9">MGMT</shortName>
    </alternativeName>
    <alternativeName>
        <fullName evidence="9">O-6-methylguanine-DNA-alkyltransferase</fullName>
    </alternativeName>
</protein>
<dbReference type="InterPro" id="IPR008332">
    <property type="entry name" value="MethylG_MeTrfase_N"/>
</dbReference>
<comment type="caution">
    <text evidence="12">The sequence shown here is derived from an EMBL/GenBank/DDBJ whole genome shotgun (WGS) entry which is preliminary data.</text>
</comment>
<comment type="subcellular location">
    <subcellularLocation>
        <location evidence="9">Cytoplasm</location>
    </subcellularLocation>
</comment>
<dbReference type="Gene3D" id="3.30.160.70">
    <property type="entry name" value="Methylated DNA-protein cysteine methyltransferase domain"/>
    <property type="match status" value="1"/>
</dbReference>
<evidence type="ECO:0000256" key="9">
    <source>
        <dbReference type="HAMAP-Rule" id="MF_00772"/>
    </source>
</evidence>
<keyword evidence="5 9" id="KW-0808">Transferase</keyword>
<accession>F3QR14</accession>
<dbReference type="HAMAP" id="MF_00772">
    <property type="entry name" value="OGT"/>
    <property type="match status" value="1"/>
</dbReference>
<dbReference type="InterPro" id="IPR036631">
    <property type="entry name" value="MGMT_N_sf"/>
</dbReference>
<reference evidence="12 13" key="1">
    <citation type="submission" date="2011-02" db="EMBL/GenBank/DDBJ databases">
        <authorList>
            <person name="Weinstock G."/>
            <person name="Sodergren E."/>
            <person name="Clifton S."/>
            <person name="Fulton L."/>
            <person name="Fulton B."/>
            <person name="Courtney L."/>
            <person name="Fronick C."/>
            <person name="Harrison M."/>
            <person name="Strong C."/>
            <person name="Farmer C."/>
            <person name="Delahaunty K."/>
            <person name="Markovic C."/>
            <person name="Hall O."/>
            <person name="Minx P."/>
            <person name="Tomlinson C."/>
            <person name="Mitreva M."/>
            <person name="Hou S."/>
            <person name="Chen J."/>
            <person name="Wollam A."/>
            <person name="Pepin K.H."/>
            <person name="Johnson M."/>
            <person name="Bhonagiri V."/>
            <person name="Zhang X."/>
            <person name="Suruliraj S."/>
            <person name="Warren W."/>
            <person name="Chinwalla A."/>
            <person name="Mardis E.R."/>
            <person name="Wilson R.K."/>
        </authorList>
    </citation>
    <scope>NUCLEOTIDE SEQUENCE [LARGE SCALE GENOMIC DNA]</scope>
    <source>
        <strain evidence="12 13">YIT 11841</strain>
    </source>
</reference>
<evidence type="ECO:0000256" key="8">
    <source>
        <dbReference type="ARBA" id="ARBA00049348"/>
    </source>
</evidence>
<dbReference type="InterPro" id="IPR023546">
    <property type="entry name" value="MGMT"/>
</dbReference>
<feature type="active site" description="Nucleophile; methyl group acceptor" evidence="9">
    <location>
        <position position="122"/>
    </location>
</feature>
<dbReference type="InterPro" id="IPR014048">
    <property type="entry name" value="MethylDNA_cys_MeTrfase_DNA-bd"/>
</dbReference>
<evidence type="ECO:0000256" key="6">
    <source>
        <dbReference type="ARBA" id="ARBA00022763"/>
    </source>
</evidence>
<dbReference type="PANTHER" id="PTHR10815">
    <property type="entry name" value="METHYLATED-DNA--PROTEIN-CYSTEINE METHYLTRANSFERASE"/>
    <property type="match status" value="1"/>
</dbReference>
<keyword evidence="3 9" id="KW-0963">Cytoplasm</keyword>
<dbReference type="InterPro" id="IPR001497">
    <property type="entry name" value="MethylDNA_cys_MeTrfase_AS"/>
</dbReference>
<evidence type="ECO:0000313" key="12">
    <source>
        <dbReference type="EMBL" id="EGG56268.1"/>
    </source>
</evidence>
<evidence type="ECO:0000256" key="5">
    <source>
        <dbReference type="ARBA" id="ARBA00022679"/>
    </source>
</evidence>
<dbReference type="Pfam" id="PF02870">
    <property type="entry name" value="Methyltransf_1N"/>
    <property type="match status" value="1"/>
</dbReference>
<gene>
    <name evidence="12" type="ORF">HMPREF9442_00608</name>
</gene>
<proteinExistence type="inferred from homology"/>
<dbReference type="Pfam" id="PF01035">
    <property type="entry name" value="DNA_binding_1"/>
    <property type="match status" value="1"/>
</dbReference>
<dbReference type="NCBIfam" id="TIGR00589">
    <property type="entry name" value="ogt"/>
    <property type="match status" value="1"/>
</dbReference>
<dbReference type="EC" id="2.1.1.63" evidence="9"/>
<keyword evidence="7 9" id="KW-0234">DNA repair</keyword>
<keyword evidence="6 9" id="KW-0227">DNA damage</keyword>
<comment type="function">
    <text evidence="9">Involved in the cellular defense against the biological effects of O6-methylguanine (O6-MeG) and O4-methylthymine (O4-MeT) in DNA. Repairs the methylated nucleobase in DNA by stoichiometrically transferring the methyl group to a cysteine residue in the enzyme. This is a suicide reaction: the enzyme is irreversibly inactivated.</text>
</comment>
<feature type="domain" description="Methylated-DNA-[protein]-cysteine S-methyltransferase DNA binding" evidence="10">
    <location>
        <begin position="71"/>
        <end position="150"/>
    </location>
</feature>
<dbReference type="GO" id="GO:0032259">
    <property type="term" value="P:methylation"/>
    <property type="evidence" value="ECO:0007669"/>
    <property type="project" value="UniProtKB-KW"/>
</dbReference>
<name>F3QR14_9BACT</name>
<dbReference type="SUPFAM" id="SSF46767">
    <property type="entry name" value="Methylated DNA-protein cysteine methyltransferase, C-terminal domain"/>
    <property type="match status" value="1"/>
</dbReference>
<evidence type="ECO:0000259" key="11">
    <source>
        <dbReference type="Pfam" id="PF02870"/>
    </source>
</evidence>
<dbReference type="PROSITE" id="PS00374">
    <property type="entry name" value="MGMT"/>
    <property type="match status" value="1"/>
</dbReference>
<dbReference type="InterPro" id="IPR036217">
    <property type="entry name" value="MethylDNA_cys_MeTrfase_DNAb"/>
</dbReference>
<dbReference type="GO" id="GO:0003908">
    <property type="term" value="F:methylated-DNA-[protein]-cysteine S-methyltransferase activity"/>
    <property type="evidence" value="ECO:0007669"/>
    <property type="project" value="UniProtKB-UniRule"/>
</dbReference>
<keyword evidence="13" id="KW-1185">Reference proteome</keyword>
<keyword evidence="4 9" id="KW-0489">Methyltransferase</keyword>
<dbReference type="SUPFAM" id="SSF53155">
    <property type="entry name" value="Methylated DNA-protein cysteine methyltransferase domain"/>
    <property type="match status" value="1"/>
</dbReference>
<dbReference type="eggNOG" id="COG0350">
    <property type="taxonomic scope" value="Bacteria"/>
</dbReference>
<dbReference type="GO" id="GO:0005737">
    <property type="term" value="C:cytoplasm"/>
    <property type="evidence" value="ECO:0007669"/>
    <property type="project" value="UniProtKB-SubCell"/>
</dbReference>
<evidence type="ECO:0000313" key="13">
    <source>
        <dbReference type="Proteomes" id="UP000005546"/>
    </source>
</evidence>
<comment type="catalytic activity">
    <reaction evidence="8 9">
        <text>a 6-O-methyl-2'-deoxyguanosine in DNA + L-cysteinyl-[protein] = S-methyl-L-cysteinyl-[protein] + a 2'-deoxyguanosine in DNA</text>
        <dbReference type="Rhea" id="RHEA:24000"/>
        <dbReference type="Rhea" id="RHEA-COMP:10131"/>
        <dbReference type="Rhea" id="RHEA-COMP:10132"/>
        <dbReference type="Rhea" id="RHEA-COMP:11367"/>
        <dbReference type="Rhea" id="RHEA-COMP:11368"/>
        <dbReference type="ChEBI" id="CHEBI:29950"/>
        <dbReference type="ChEBI" id="CHEBI:82612"/>
        <dbReference type="ChEBI" id="CHEBI:85445"/>
        <dbReference type="ChEBI" id="CHEBI:85448"/>
        <dbReference type="EC" id="2.1.1.63"/>
    </reaction>
</comment>
<evidence type="ECO:0000256" key="3">
    <source>
        <dbReference type="ARBA" id="ARBA00022490"/>
    </source>
</evidence>
<dbReference type="CDD" id="cd06445">
    <property type="entry name" value="ATase"/>
    <property type="match status" value="1"/>
</dbReference>